<dbReference type="InterPro" id="IPR029069">
    <property type="entry name" value="HotDog_dom_sf"/>
</dbReference>
<dbReference type="CDD" id="cd03445">
    <property type="entry name" value="Thioesterase_II_repeat2"/>
    <property type="match status" value="1"/>
</dbReference>
<comment type="similarity">
    <text evidence="1">Belongs to the C/M/P thioester hydrolase family.</text>
</comment>
<protein>
    <submittedName>
        <fullName evidence="5">Acyl-CoA thioesterase II</fullName>
    </submittedName>
</protein>
<dbReference type="RefSeq" id="WP_345731261.1">
    <property type="nucleotide sequence ID" value="NZ_BAAAYN010000040.1"/>
</dbReference>
<dbReference type="Gene3D" id="2.40.160.210">
    <property type="entry name" value="Acyl-CoA thioesterase, double hotdog domain"/>
    <property type="match status" value="1"/>
</dbReference>
<dbReference type="SUPFAM" id="SSF54637">
    <property type="entry name" value="Thioesterase/thiol ester dehydrase-isomerase"/>
    <property type="match status" value="2"/>
</dbReference>
<gene>
    <name evidence="5" type="ORF">GCM10020369_56410</name>
</gene>
<keyword evidence="6" id="KW-1185">Reference proteome</keyword>
<dbReference type="Pfam" id="PF02551">
    <property type="entry name" value="Acyl_CoA_thio"/>
    <property type="match status" value="1"/>
</dbReference>
<dbReference type="PANTHER" id="PTHR11066">
    <property type="entry name" value="ACYL-COA THIOESTERASE"/>
    <property type="match status" value="1"/>
</dbReference>
<dbReference type="InterPro" id="IPR049449">
    <property type="entry name" value="TesB_ACOT8-like_N"/>
</dbReference>
<evidence type="ECO:0000313" key="6">
    <source>
        <dbReference type="Proteomes" id="UP001501676"/>
    </source>
</evidence>
<evidence type="ECO:0000256" key="1">
    <source>
        <dbReference type="ARBA" id="ARBA00006538"/>
    </source>
</evidence>
<evidence type="ECO:0000259" key="3">
    <source>
        <dbReference type="Pfam" id="PF02551"/>
    </source>
</evidence>
<dbReference type="Proteomes" id="UP001501676">
    <property type="component" value="Unassembled WGS sequence"/>
</dbReference>
<evidence type="ECO:0000313" key="5">
    <source>
        <dbReference type="EMBL" id="GAA3392918.1"/>
    </source>
</evidence>
<dbReference type="Pfam" id="PF13622">
    <property type="entry name" value="4HBT_3"/>
    <property type="match status" value="1"/>
</dbReference>
<organism evidence="5 6">
    <name type="scientific">Cryptosporangium minutisporangium</name>
    <dbReference type="NCBI Taxonomy" id="113569"/>
    <lineage>
        <taxon>Bacteria</taxon>
        <taxon>Bacillati</taxon>
        <taxon>Actinomycetota</taxon>
        <taxon>Actinomycetes</taxon>
        <taxon>Cryptosporangiales</taxon>
        <taxon>Cryptosporangiaceae</taxon>
        <taxon>Cryptosporangium</taxon>
    </lineage>
</organism>
<feature type="domain" description="Acyl-CoA thioesterase 2 C-terminal" evidence="3">
    <location>
        <begin position="172"/>
        <end position="291"/>
    </location>
</feature>
<dbReference type="InterPro" id="IPR025652">
    <property type="entry name" value="TesB_C"/>
</dbReference>
<keyword evidence="2" id="KW-0378">Hydrolase</keyword>
<dbReference type="InterPro" id="IPR042171">
    <property type="entry name" value="Acyl-CoA_hotdog"/>
</dbReference>
<proteinExistence type="inferred from homology"/>
<dbReference type="EMBL" id="BAAAYN010000040">
    <property type="protein sequence ID" value="GAA3392918.1"/>
    <property type="molecule type" value="Genomic_DNA"/>
</dbReference>
<dbReference type="CDD" id="cd03444">
    <property type="entry name" value="Thioesterase_II_repeat1"/>
    <property type="match status" value="1"/>
</dbReference>
<accession>A0ABP6T4K0</accession>
<evidence type="ECO:0000259" key="4">
    <source>
        <dbReference type="Pfam" id="PF13622"/>
    </source>
</evidence>
<sequence>MHSTTPVTPLSLADVVDLKETGDGRYLATAVDRSSGPRVFGGQLVAQALAAAGRTVPDGRVPHSLHGHFLDAADPEEPTEYTVDVVRDGRAQAVRYVRGRQGSSEVFALTASFAAAAPSGPVLEHQVPTSPVPDFDAVESVAETLARADARLGEWFSTRITPKPVEVRFVDRPARDYVLQGDEAPRRQQVLIRIRDRLGDDPIQQACGLAYFSDMFLLSTAVYPHRAIIGDRSLLVASLDHAVWFHGPVQADEWLLYVMESDWAGAGRGLCRGRLFDAAGRLVATVAQEGLVKPVSR</sequence>
<feature type="domain" description="Acyl-CoA thioesterase-like N-terminal HotDog" evidence="4">
    <location>
        <begin position="35"/>
        <end position="114"/>
    </location>
</feature>
<comment type="caution">
    <text evidence="5">The sequence shown here is derived from an EMBL/GenBank/DDBJ whole genome shotgun (WGS) entry which is preliminary data.</text>
</comment>
<dbReference type="PANTHER" id="PTHR11066:SF34">
    <property type="entry name" value="ACYL-COENZYME A THIOESTERASE 8"/>
    <property type="match status" value="1"/>
</dbReference>
<evidence type="ECO:0000256" key="2">
    <source>
        <dbReference type="ARBA" id="ARBA00022801"/>
    </source>
</evidence>
<name>A0ABP6T4K0_9ACTN</name>
<dbReference type="InterPro" id="IPR003703">
    <property type="entry name" value="Acyl_CoA_thio"/>
</dbReference>
<reference evidence="6" key="1">
    <citation type="journal article" date="2019" name="Int. J. Syst. Evol. Microbiol.">
        <title>The Global Catalogue of Microorganisms (GCM) 10K type strain sequencing project: providing services to taxonomists for standard genome sequencing and annotation.</title>
        <authorList>
            <consortium name="The Broad Institute Genomics Platform"/>
            <consortium name="The Broad Institute Genome Sequencing Center for Infectious Disease"/>
            <person name="Wu L."/>
            <person name="Ma J."/>
        </authorList>
    </citation>
    <scope>NUCLEOTIDE SEQUENCE [LARGE SCALE GENOMIC DNA]</scope>
    <source>
        <strain evidence="6">JCM 9458</strain>
    </source>
</reference>